<dbReference type="Proteomes" id="UP000231693">
    <property type="component" value="Unassembled WGS sequence"/>
</dbReference>
<reference evidence="1 2" key="1">
    <citation type="submission" date="2017-11" db="EMBL/GenBank/DDBJ databases">
        <title>Genomic Encyclopedia of Archaeal and Bacterial Type Strains, Phase II (KMG-II): From Individual Species to Whole Genera.</title>
        <authorList>
            <person name="Goeker M."/>
        </authorList>
    </citation>
    <scope>NUCLEOTIDE SEQUENCE [LARGE SCALE GENOMIC DNA]</scope>
    <source>
        <strain evidence="1 2">DSM 25478</strain>
    </source>
</reference>
<protein>
    <submittedName>
        <fullName evidence="1">Uncharacterized protein</fullName>
    </submittedName>
</protein>
<organism evidence="1 2">
    <name type="scientific">Sediminihabitans luteus</name>
    <dbReference type="NCBI Taxonomy" id="1138585"/>
    <lineage>
        <taxon>Bacteria</taxon>
        <taxon>Bacillati</taxon>
        <taxon>Actinomycetota</taxon>
        <taxon>Actinomycetes</taxon>
        <taxon>Micrococcales</taxon>
        <taxon>Cellulomonadaceae</taxon>
        <taxon>Sediminihabitans</taxon>
    </lineage>
</organism>
<proteinExistence type="predicted"/>
<evidence type="ECO:0000313" key="2">
    <source>
        <dbReference type="Proteomes" id="UP000231693"/>
    </source>
</evidence>
<gene>
    <name evidence="1" type="ORF">CLV28_1353</name>
</gene>
<name>A0A2M9CPP7_9CELL</name>
<dbReference type="EMBL" id="PGFE01000002">
    <property type="protein sequence ID" value="PJJ73871.1"/>
    <property type="molecule type" value="Genomic_DNA"/>
</dbReference>
<evidence type="ECO:0000313" key="1">
    <source>
        <dbReference type="EMBL" id="PJJ73871.1"/>
    </source>
</evidence>
<comment type="caution">
    <text evidence="1">The sequence shown here is derived from an EMBL/GenBank/DDBJ whole genome shotgun (WGS) entry which is preliminary data.</text>
</comment>
<dbReference type="AlphaFoldDB" id="A0A2M9CPP7"/>
<keyword evidence="2" id="KW-1185">Reference proteome</keyword>
<sequence>MQLCNQNIHIVDEGLLGNPESTEGLGQVLSRLYFEQFPSQTSVMASVARALLLFGSAAEHPQDFSPKAMTPGWFEAITGGLTLDDYVEAVFLITVMTQSNGGRFSLSWLEGSAFEGLKDVISFDVLRRVFTEHLVTNVTDFKAVNRTFQEHLPPAQKKFAFNPLAATPFIEGVAPIPIAPWGQAIIRKASPPAIYHLGLRKLGGGFADDLGAVFQHYVGRQLALVHGEVQVVGELKHGPQRERKDSCDWFLDLPGMLVLVECKARQPIESLRIGGSDWMSSVSGSIGHAIRQLNRSSDEFESICAEEPRLDPGKPRVGLVVTLEPFYVTQNWILAEQLPMSDMPVAVLSVGELETLVALSAGELESTLAEAASGAEGRLMRFTHEPAAVDKGENALLATTWDSIDLFARVESAKERLQD</sequence>
<accession>A0A2M9CPP7</accession>